<name>A0A1S1V4T5_9FIRM</name>
<organism evidence="1 2">
    <name type="scientific">Andreesenia angusta</name>
    <dbReference type="NCBI Taxonomy" id="39480"/>
    <lineage>
        <taxon>Bacteria</taxon>
        <taxon>Bacillati</taxon>
        <taxon>Bacillota</taxon>
        <taxon>Tissierellia</taxon>
        <taxon>Tissierellales</taxon>
        <taxon>Gottschalkiaceae</taxon>
        <taxon>Andreesenia</taxon>
    </lineage>
</organism>
<dbReference type="EMBL" id="MKIE01000013">
    <property type="protein sequence ID" value="OHW61435.1"/>
    <property type="molecule type" value="Genomic_DNA"/>
</dbReference>
<evidence type="ECO:0000313" key="1">
    <source>
        <dbReference type="EMBL" id="OHW61435.1"/>
    </source>
</evidence>
<keyword evidence="2" id="KW-1185">Reference proteome</keyword>
<proteinExistence type="predicted"/>
<dbReference type="RefSeq" id="WP_071064381.1">
    <property type="nucleotide sequence ID" value="NZ_MKIE01000013.1"/>
</dbReference>
<gene>
    <name evidence="1" type="ORF">EUAN_21780</name>
</gene>
<reference evidence="1 2" key="1">
    <citation type="submission" date="2016-09" db="EMBL/GenBank/DDBJ databases">
        <title>Genome sequence of Eubacterium angustum.</title>
        <authorList>
            <person name="Poehlein A."/>
            <person name="Daniel R."/>
        </authorList>
    </citation>
    <scope>NUCLEOTIDE SEQUENCE [LARGE SCALE GENOMIC DNA]</scope>
    <source>
        <strain evidence="1 2">DSM 1989</strain>
    </source>
</reference>
<accession>A0A1S1V4T5</accession>
<sequence>MSRFLAPIHYWLFNKVKYHEDLEEQIVSSFKEKYGDGVLDIQKSSAEKYGEKTPNEDLENMIDLQNIHGWLQKKIGEAELRQADIIARLLENYKEDALSLLEQVHREVGAKYGAIAKEQLSGAEISPEQIYKTLNDYILDGMPCDNVRQVVSSDENLLRYVQVQCLHLPYWREVGLDEDIMYSLRAAWVDSFVSSLSPAHGYEFSREESSQRHDIAAK</sequence>
<evidence type="ECO:0000313" key="2">
    <source>
        <dbReference type="Proteomes" id="UP000180254"/>
    </source>
</evidence>
<dbReference type="AlphaFoldDB" id="A0A1S1V4T5"/>
<dbReference type="OrthoDB" id="9777242at2"/>
<protein>
    <submittedName>
        <fullName evidence="1">Uncharacterized protein</fullName>
    </submittedName>
</protein>
<dbReference type="Proteomes" id="UP000180254">
    <property type="component" value="Unassembled WGS sequence"/>
</dbReference>
<comment type="caution">
    <text evidence="1">The sequence shown here is derived from an EMBL/GenBank/DDBJ whole genome shotgun (WGS) entry which is preliminary data.</text>
</comment>
<dbReference type="STRING" id="39480.EUAN_21780"/>